<dbReference type="EMBL" id="ML733961">
    <property type="protein sequence ID" value="KAB8212723.1"/>
    <property type="molecule type" value="Genomic_DNA"/>
</dbReference>
<keyword evidence="2" id="KW-1185">Reference proteome</keyword>
<proteinExistence type="predicted"/>
<evidence type="ECO:0000313" key="1">
    <source>
        <dbReference type="EMBL" id="KAB8212723.1"/>
    </source>
</evidence>
<name>A0A5N6E7F7_9EURO</name>
<organism evidence="1 2">
    <name type="scientific">Aspergillus novoparasiticus</name>
    <dbReference type="NCBI Taxonomy" id="986946"/>
    <lineage>
        <taxon>Eukaryota</taxon>
        <taxon>Fungi</taxon>
        <taxon>Dikarya</taxon>
        <taxon>Ascomycota</taxon>
        <taxon>Pezizomycotina</taxon>
        <taxon>Eurotiomycetes</taxon>
        <taxon>Eurotiomycetidae</taxon>
        <taxon>Eurotiales</taxon>
        <taxon>Aspergillaceae</taxon>
        <taxon>Aspergillus</taxon>
        <taxon>Aspergillus subgen. Circumdati</taxon>
    </lineage>
</organism>
<sequence>MGHCGDRNTSSRFRQCRKLRKWETTGDTLKELMCKILDLAAWERPKAILSVEVEQALTQQVGGQADMASEVQLIMESSKMATDGFIRCHQPR</sequence>
<evidence type="ECO:0000313" key="2">
    <source>
        <dbReference type="Proteomes" id="UP000326799"/>
    </source>
</evidence>
<dbReference type="AlphaFoldDB" id="A0A5N6E7F7"/>
<dbReference type="Proteomes" id="UP000326799">
    <property type="component" value="Unassembled WGS sequence"/>
</dbReference>
<gene>
    <name evidence="1" type="ORF">BDV33DRAFT_186267</name>
</gene>
<reference evidence="1 2" key="1">
    <citation type="submission" date="2019-04" db="EMBL/GenBank/DDBJ databases">
        <title>Fungal friends and foes A comparative genomics study of 23 Aspergillus species from section Flavi.</title>
        <authorList>
            <consortium name="DOE Joint Genome Institute"/>
            <person name="Kjaerbolling I."/>
            <person name="Vesth T.C."/>
            <person name="Frisvad J.C."/>
            <person name="Nybo J.L."/>
            <person name="Theobald S."/>
            <person name="Kildgaard S."/>
            <person name="Petersen T.I."/>
            <person name="Kuo A."/>
            <person name="Sato A."/>
            <person name="Lyhne E.K."/>
            <person name="Kogle M.E."/>
            <person name="Wiebenga A."/>
            <person name="Kun R.S."/>
            <person name="Lubbers R.J."/>
            <person name="Makela M.R."/>
            <person name="Barry K."/>
            <person name="Chovatia M."/>
            <person name="Clum A."/>
            <person name="Daum C."/>
            <person name="Haridas S."/>
            <person name="He G."/>
            <person name="LaButti K."/>
            <person name="Lipzen A."/>
            <person name="Mondo S."/>
            <person name="Pangilinan J."/>
            <person name="Riley R."/>
            <person name="Salamov A."/>
            <person name="Simmons B.A."/>
            <person name="Magnuson J.K."/>
            <person name="Henrissat B."/>
            <person name="Mortensen U.H."/>
            <person name="Larsen T.O."/>
            <person name="De vries R.P."/>
            <person name="Grigoriev I.V."/>
            <person name="Machida M."/>
            <person name="Baker S.E."/>
            <person name="Andersen M.R."/>
        </authorList>
    </citation>
    <scope>NUCLEOTIDE SEQUENCE [LARGE SCALE GENOMIC DNA]</scope>
    <source>
        <strain evidence="1 2">CBS 126849</strain>
    </source>
</reference>
<protein>
    <submittedName>
        <fullName evidence="1">Uncharacterized protein</fullName>
    </submittedName>
</protein>
<accession>A0A5N6E7F7</accession>